<dbReference type="Pfam" id="PF17917">
    <property type="entry name" value="RT_RNaseH"/>
    <property type="match status" value="1"/>
</dbReference>
<dbReference type="Pfam" id="PF17921">
    <property type="entry name" value="Integrase_H2C2"/>
    <property type="match status" value="1"/>
</dbReference>
<dbReference type="InterPro" id="IPR025724">
    <property type="entry name" value="GAG-pre-integrase_dom"/>
</dbReference>
<dbReference type="Pfam" id="PF08284">
    <property type="entry name" value="RVP_2"/>
    <property type="match status" value="1"/>
</dbReference>
<dbReference type="PROSITE" id="PS50878">
    <property type="entry name" value="RT_POL"/>
    <property type="match status" value="1"/>
</dbReference>
<dbReference type="Gene3D" id="3.10.10.10">
    <property type="entry name" value="HIV Type 1 Reverse Transcriptase, subunit A, domain 1"/>
    <property type="match status" value="1"/>
</dbReference>
<keyword evidence="8" id="KW-0863">Zinc-finger</keyword>
<keyword evidence="2" id="KW-0548">Nucleotidyltransferase</keyword>
<evidence type="ECO:0000256" key="9">
    <source>
        <dbReference type="SAM" id="MobiDB-lite"/>
    </source>
</evidence>
<keyword evidence="1" id="KW-0808">Transferase</keyword>
<reference evidence="12" key="1">
    <citation type="journal article" date="2019" name="Sci. Rep.">
        <title>Draft genome of Tanacetum cinerariifolium, the natural source of mosquito coil.</title>
        <authorList>
            <person name="Yamashiro T."/>
            <person name="Shiraishi A."/>
            <person name="Satake H."/>
            <person name="Nakayama K."/>
        </authorList>
    </citation>
    <scope>NUCLEOTIDE SEQUENCE</scope>
</reference>
<feature type="region of interest" description="Disordered" evidence="9">
    <location>
        <begin position="1001"/>
        <end position="1020"/>
    </location>
</feature>
<dbReference type="GO" id="GO:0008270">
    <property type="term" value="F:zinc ion binding"/>
    <property type="evidence" value="ECO:0007669"/>
    <property type="project" value="UniProtKB-KW"/>
</dbReference>
<organism evidence="12">
    <name type="scientific">Tanacetum cinerariifolium</name>
    <name type="common">Dalmatian daisy</name>
    <name type="synonym">Chrysanthemum cinerariifolium</name>
    <dbReference type="NCBI Taxonomy" id="118510"/>
    <lineage>
        <taxon>Eukaryota</taxon>
        <taxon>Viridiplantae</taxon>
        <taxon>Streptophyta</taxon>
        <taxon>Embryophyta</taxon>
        <taxon>Tracheophyta</taxon>
        <taxon>Spermatophyta</taxon>
        <taxon>Magnoliopsida</taxon>
        <taxon>eudicotyledons</taxon>
        <taxon>Gunneridae</taxon>
        <taxon>Pentapetalae</taxon>
        <taxon>asterids</taxon>
        <taxon>campanulids</taxon>
        <taxon>Asterales</taxon>
        <taxon>Asteraceae</taxon>
        <taxon>Asteroideae</taxon>
        <taxon>Anthemideae</taxon>
        <taxon>Anthemidinae</taxon>
        <taxon>Tanacetum</taxon>
    </lineage>
</organism>
<dbReference type="EMBL" id="BKCJ010005271">
    <property type="protein sequence ID" value="GEU65813.1"/>
    <property type="molecule type" value="Genomic_DNA"/>
</dbReference>
<accession>A0A6L2LVI4</accession>
<dbReference type="CDD" id="cd09274">
    <property type="entry name" value="RNase_HI_RT_Ty3"/>
    <property type="match status" value="1"/>
</dbReference>
<proteinExistence type="predicted"/>
<keyword evidence="5" id="KW-0255">Endonuclease</keyword>
<dbReference type="Pfam" id="PF00078">
    <property type="entry name" value="RVT_1"/>
    <property type="match status" value="1"/>
</dbReference>
<dbReference type="PANTHER" id="PTHR24559:SF427">
    <property type="entry name" value="RNA-DIRECTED DNA POLYMERASE"/>
    <property type="match status" value="1"/>
</dbReference>
<feature type="region of interest" description="Disordered" evidence="9">
    <location>
        <begin position="2511"/>
        <end position="2530"/>
    </location>
</feature>
<dbReference type="InterPro" id="IPR001878">
    <property type="entry name" value="Znf_CCHC"/>
</dbReference>
<feature type="compositionally biased region" description="Low complexity" evidence="9">
    <location>
        <begin position="230"/>
        <end position="246"/>
    </location>
</feature>
<dbReference type="Gene3D" id="4.10.60.10">
    <property type="entry name" value="Zinc finger, CCHC-type"/>
    <property type="match status" value="1"/>
</dbReference>
<evidence type="ECO:0000256" key="5">
    <source>
        <dbReference type="ARBA" id="ARBA00022759"/>
    </source>
</evidence>
<keyword evidence="8" id="KW-0862">Zinc</keyword>
<dbReference type="SMART" id="SM00343">
    <property type="entry name" value="ZnF_C2HC"/>
    <property type="match status" value="1"/>
</dbReference>
<feature type="region of interest" description="Disordered" evidence="9">
    <location>
        <begin position="1083"/>
        <end position="1138"/>
    </location>
</feature>
<keyword evidence="4" id="KW-0064">Aspartyl protease</keyword>
<dbReference type="PROSITE" id="PS50158">
    <property type="entry name" value="ZF_CCHC"/>
    <property type="match status" value="1"/>
</dbReference>
<keyword evidence="8" id="KW-0479">Metal-binding</keyword>
<dbReference type="PANTHER" id="PTHR24559">
    <property type="entry name" value="TRANSPOSON TY3-I GAG-POL POLYPROTEIN"/>
    <property type="match status" value="1"/>
</dbReference>
<dbReference type="GO" id="GO:0003964">
    <property type="term" value="F:RNA-directed DNA polymerase activity"/>
    <property type="evidence" value="ECO:0007669"/>
    <property type="project" value="UniProtKB-KW"/>
</dbReference>
<keyword evidence="4" id="KW-0645">Protease</keyword>
<dbReference type="InterPro" id="IPR041373">
    <property type="entry name" value="RT_RNaseH"/>
</dbReference>
<dbReference type="Gene3D" id="3.30.70.270">
    <property type="match status" value="1"/>
</dbReference>
<dbReference type="InterPro" id="IPR053134">
    <property type="entry name" value="RNA-dir_DNA_polymerase"/>
</dbReference>
<name>A0A6L2LVI4_TANCI</name>
<evidence type="ECO:0000259" key="10">
    <source>
        <dbReference type="PROSITE" id="PS50158"/>
    </source>
</evidence>
<feature type="compositionally biased region" description="Basic and acidic residues" evidence="9">
    <location>
        <begin position="1789"/>
        <end position="1798"/>
    </location>
</feature>
<dbReference type="GO" id="GO:0006508">
    <property type="term" value="P:proteolysis"/>
    <property type="evidence" value="ECO:0007669"/>
    <property type="project" value="UniProtKB-KW"/>
</dbReference>
<keyword evidence="3" id="KW-0540">Nuclease</keyword>
<dbReference type="SUPFAM" id="SSF57756">
    <property type="entry name" value="Retrovirus zinc finger-like domains"/>
    <property type="match status" value="1"/>
</dbReference>
<dbReference type="InterPro" id="IPR000477">
    <property type="entry name" value="RT_dom"/>
</dbReference>
<dbReference type="InterPro" id="IPR054722">
    <property type="entry name" value="PolX-like_BBD"/>
</dbReference>
<dbReference type="InterPro" id="IPR041588">
    <property type="entry name" value="Integrase_H2C2"/>
</dbReference>
<evidence type="ECO:0000256" key="2">
    <source>
        <dbReference type="ARBA" id="ARBA00022695"/>
    </source>
</evidence>
<dbReference type="Gene3D" id="1.10.340.70">
    <property type="match status" value="1"/>
</dbReference>
<evidence type="ECO:0000256" key="7">
    <source>
        <dbReference type="ARBA" id="ARBA00022918"/>
    </source>
</evidence>
<dbReference type="SUPFAM" id="SSF56672">
    <property type="entry name" value="DNA/RNA polymerases"/>
    <property type="match status" value="2"/>
</dbReference>
<evidence type="ECO:0000256" key="1">
    <source>
        <dbReference type="ARBA" id="ARBA00022679"/>
    </source>
</evidence>
<dbReference type="InterPro" id="IPR043128">
    <property type="entry name" value="Rev_trsase/Diguanyl_cyclase"/>
</dbReference>
<feature type="compositionally biased region" description="Basic and acidic residues" evidence="9">
    <location>
        <begin position="1083"/>
        <end position="1099"/>
    </location>
</feature>
<keyword evidence="7 12" id="KW-0695">RNA-directed DNA polymerase</keyword>
<dbReference type="InterPro" id="IPR013103">
    <property type="entry name" value="RVT_2"/>
</dbReference>
<dbReference type="CDD" id="cd01647">
    <property type="entry name" value="RT_LTR"/>
    <property type="match status" value="1"/>
</dbReference>
<evidence type="ECO:0000256" key="4">
    <source>
        <dbReference type="ARBA" id="ARBA00022750"/>
    </source>
</evidence>
<feature type="compositionally biased region" description="Low complexity" evidence="9">
    <location>
        <begin position="1002"/>
        <end position="1020"/>
    </location>
</feature>
<dbReference type="Pfam" id="PF07727">
    <property type="entry name" value="RVT_2"/>
    <property type="match status" value="2"/>
</dbReference>
<dbReference type="Pfam" id="PF19259">
    <property type="entry name" value="Ty3_capsid"/>
    <property type="match status" value="1"/>
</dbReference>
<dbReference type="GO" id="GO:0004190">
    <property type="term" value="F:aspartic-type endopeptidase activity"/>
    <property type="evidence" value="ECO:0007669"/>
    <property type="project" value="UniProtKB-KW"/>
</dbReference>
<evidence type="ECO:0000256" key="8">
    <source>
        <dbReference type="PROSITE-ProRule" id="PRU00047"/>
    </source>
</evidence>
<evidence type="ECO:0000256" key="3">
    <source>
        <dbReference type="ARBA" id="ARBA00022722"/>
    </source>
</evidence>
<feature type="region of interest" description="Disordered" evidence="9">
    <location>
        <begin position="1854"/>
        <end position="1873"/>
    </location>
</feature>
<evidence type="ECO:0000313" key="12">
    <source>
        <dbReference type="EMBL" id="GEU65813.1"/>
    </source>
</evidence>
<feature type="compositionally biased region" description="Basic and acidic residues" evidence="9">
    <location>
        <begin position="1762"/>
        <end position="1776"/>
    </location>
</feature>
<dbReference type="InterPro" id="IPR036875">
    <property type="entry name" value="Znf_CCHC_sf"/>
</dbReference>
<feature type="domain" description="CCHC-type" evidence="10">
    <location>
        <begin position="1070"/>
        <end position="1085"/>
    </location>
</feature>
<sequence>MLERIDTEGRMKKKFKEQDRHFVGLGCDNIEMDRTVMNVMSDLSGLMKLVKGLSDRFDEYEWSKIFKDKKVLEKELSEDSFPSPLGSDTIVAVAAVATFDIDDDDDTAPIYAVMMTEEFCPPMEIQRMECELWNLRVKETDISSYTTRFNELMLLCPEMVPTEQKRVKSYIRRLSENIKREVTSSEPTTLNKVVRMVHTLMEQKVKAIVEREADNKKRKWENFQGGSSSGCGNSNSNQNNNNYPSNRHIKANCPVRNNPGRSEARGQAYALRDGDQNLDQMCHLIDIEPVKVDHSYEVELADGRVVSTNTILRGCALNLVNHLFGIDLMPIELGTFDVIIRMDWLILHDAVIVFGKKEVHMTLKKMALVVKGDDCMSRLKVVSCMKVKKYVDRGSYLFVAQVVEKEPATRCLEDMPVICEFPDVFPEDLPGLPLPRQVEFEIELVPGAAHVARAPYRLAPSEMKELAKQLQELSDKGFIRPSLSPWGAPVLFVKKKDGSFRMCIDYRELNKLTIKKHYPFPRIDDLFDQLQGSSVYSKIDLRSGYHQLRVREKDILITAFRTRYSHYEFQVMPFGLTNAPAVFMDLMNRLCKPFLDKFMIVFIDDILIYSKNKEEHEEHLRIILELLQKEKLYAKFSKSKVKAIKSWTAPKSPTEVRQFLGLTGNYRSAPILALPEGSKDFVVYCDASLKGYGAVLMQREKVIVYASRQLRTHEENYMTHDLELCVVVFALRLWRHYLFELLSDYDCEIRYHPRKANVVADSLSRKEREKPLRVRSLVLMDHKDLMQQILEALVESLKEGNVQKENLGRMQKQIFEIRINGIRYHDKRIWLPLHGGLRDLIMDESHKSKYSIHPGSTKMYQDLRRLYWLPNMKADIATYVDKCLTCAKRLARKNKLKAHGTLLMALPDKHQLKFNTHKDAKTLMEAIEKRLQKLISQLEILGVSFSQKDINLKFLRSLPTEWRTHTFIWWNKIDLEEQSLDDLFNSLKIYEAEVKSSSSARTSTQNISSVSSSNTDNTNEPVSAAASVYAISAKIPVSALLNVDSLSNIDAVDLEEMGLKWQMAMLTVECYNCHMKGHFARECRSPKDTKRNGAAEPQRRNVPVKTSTLNALVSHDESSPPSPIYDRYQSGNGYHADPPPYTRTFMPPKPDLVCHNAPNDVETVHTAFNVELSPTKSDHDLSQTHRSSAPIIEDWVSDSKDESETKLPQTVPSFVQPTEQVKSHRPSIQHVETSILAVNPKTASPKPKRQGNSRNKKACFVCKSLTYLIKVCDYHEKKMAQTPTKNHAPRGHHKQYARKSLLNSQRHVVPTAVLTQSKLVPITTARPVTTAVPKFTVTRPRQAKTIVTKPNSPPRWHINCSPSPKASNFPPEVTGVKAPMVNAAKSVQGKWEWKPKCPILDHGNPQHALKDKGVIDRECKRHKTGNISYLSDFEELNGRYVAFGGNPEGGKIFGKGKIRTGKLDFDDVYFVNELKFNLFSVSQMCDKKNSVLFTDTECLVLSPDFKLPDENQVLLRVPRENNMYNVDLKNIVPSGDLTCLFTKATLDESNLWHKRLGHINFKTMNKLVKGNLVKGLLTKVFENDHTCAACKKGKQHRASCKTKPVSSVNQPLQRLHMDLFRPTFDKRLNKKSYCLVVTDDYSKFEGMVDEGFLVRYSVSSKAFRVFKSRTQIIQKTLHINFLENKTNVAGSDPTWLFDIDTLTKIMNYQPVIAGNQSNPSAGVQEQFDAEKAREENVQQYVIFLVWSSGSTNPHNTDGYAAFDEKEPEFKGRKPESEVNVSPSSSAQSKKHDDKTKREAKGKRHVESLTGYRNLSEEFEDFYDNSINEDTTAGTLVPVVRQLSTDSYNTFSAAGPSNTAVSPTHGKSSYVDSSQLHDDSNMLKLEDIIYSDDEDDVSAEAEFNNLETSITVSPIPTTRFHKDHPVTQITSDLSLVIQIRSMTRVAKDQGRLSQINNDEFHTCIFACFLSQKEPKRKVWVLVDLPHGKRAIGSKWVFRNKKDKRGIVVRNKARLIDKGHNQEEGIDYEEVFAPVAKIEAIRLFLAYASFMGFMVYQMDVKSAFLYGTIEEEVYVCQPLGFKDPDYPDKVYKVVKALYGLHQDPRAWQKGNILLVQIYVDDIIFGSTNKDMCKDFEKLMKDKFQMSSIGELTFFLGLQVKQNKDGIFISQDKYVAEILRKFGLKEGKSASTPIDTEKPLLKDPDGVNTPRCDKDRLDLMELMVFLLPSDEKVGIEVYAVDLQVSAIRLILVLLVQKFLLFEGVECSPNEEIFTELARIGYEKPSTKLTFYKEFFSSQWKFLIHTILQCLSAKRTSWNEFSSSMAFAVICLSTRVGKGCSGVETSLFKGIIVAQQVGKGVTEVHVEEVSTVGVAAEGAASAADDEVPTARVKKLEKRNKLKASKLRRLKKVGTTQKVETSDDTIMDDISKQGRIIADMDADKDVTLKDVVVVAKDVQDAEIEENVDIKPFELQEVVEVVTTAKLITEVVTAASTTITAAAPQLTIAAAPTLTTAPSATRRRKGVVISDPEESATPSKIIHTEAKSKDKGKWIMKEDNAVKRYQALTRKPQTEAQARKNMMIYLRNMAGFKMDYFKGMTYNNIRPIFKKKFNSNVAFLQKTKEQMNEEDSRALKRLMPNDEDDVYTEATPLARKMILLVERRYPLSRFTLDQLINTVRLEVEKESEVSLELLRWDKHLSLVKFSYNNSYHASIKAAPFEALYKRKCRSLVCWSEVGESQLTGPELVRETMEKIVQIKNRLLTARSRQKSYADLKRRLMEFEVIERIGPIAYKLGLPDKLRGIHDTFHVSNLKRCFVNDDVVIPLDEVQLDDKLHFVKEPVKIMDREVKRLKQSRIPIVKVRWNSRRGPEFTWKREDFFMSKCPHLFARRRVTRQDKCRDVAS</sequence>
<dbReference type="GO" id="GO:0003677">
    <property type="term" value="F:DNA binding"/>
    <property type="evidence" value="ECO:0007669"/>
    <property type="project" value="UniProtKB-KW"/>
</dbReference>
<feature type="domain" description="Reverse transcriptase" evidence="11">
    <location>
        <begin position="474"/>
        <end position="664"/>
    </location>
</feature>
<dbReference type="InterPro" id="IPR045358">
    <property type="entry name" value="Ty3_capsid"/>
</dbReference>
<comment type="caution">
    <text evidence="12">The sequence shown here is derived from an EMBL/GenBank/DDBJ whole genome shotgun (WGS) entry which is preliminary data.</text>
</comment>
<evidence type="ECO:0000259" key="11">
    <source>
        <dbReference type="PROSITE" id="PS50878"/>
    </source>
</evidence>
<dbReference type="InterPro" id="IPR043502">
    <property type="entry name" value="DNA/RNA_pol_sf"/>
</dbReference>
<dbReference type="Pfam" id="PF22936">
    <property type="entry name" value="Pol_BBD"/>
    <property type="match status" value="1"/>
</dbReference>
<gene>
    <name evidence="12" type="ORF">Tci_037791</name>
</gene>
<protein>
    <submittedName>
        <fullName evidence="12">Putative reverse transcriptase domain-containing protein</fullName>
    </submittedName>
</protein>
<keyword evidence="6" id="KW-0378">Hydrolase</keyword>
<evidence type="ECO:0000256" key="6">
    <source>
        <dbReference type="ARBA" id="ARBA00022801"/>
    </source>
</evidence>
<dbReference type="Pfam" id="PF24626">
    <property type="entry name" value="SH3_Tf2-1"/>
    <property type="match status" value="1"/>
</dbReference>
<feature type="region of interest" description="Disordered" evidence="9">
    <location>
        <begin position="1755"/>
        <end position="1805"/>
    </location>
</feature>
<dbReference type="InterPro" id="IPR056924">
    <property type="entry name" value="SH3_Tf2-1"/>
</dbReference>
<feature type="region of interest" description="Disordered" evidence="9">
    <location>
        <begin position="218"/>
        <end position="263"/>
    </location>
</feature>
<dbReference type="Pfam" id="PF13976">
    <property type="entry name" value="gag_pre-integrs"/>
    <property type="match status" value="1"/>
</dbReference>